<feature type="transmembrane region" description="Helical" evidence="1">
    <location>
        <begin position="43"/>
        <end position="60"/>
    </location>
</feature>
<feature type="transmembrane region" description="Helical" evidence="1">
    <location>
        <begin position="246"/>
        <end position="264"/>
    </location>
</feature>
<comment type="caution">
    <text evidence="2">The sequence shown here is derived from an EMBL/GenBank/DDBJ whole genome shotgun (WGS) entry which is preliminary data.</text>
</comment>
<evidence type="ECO:0000313" key="3">
    <source>
        <dbReference type="Proteomes" id="UP000239590"/>
    </source>
</evidence>
<proteinExistence type="predicted"/>
<feature type="transmembrane region" description="Helical" evidence="1">
    <location>
        <begin position="193"/>
        <end position="212"/>
    </location>
</feature>
<keyword evidence="1" id="KW-0472">Membrane</keyword>
<evidence type="ECO:0008006" key="4">
    <source>
        <dbReference type="Google" id="ProtNLM"/>
    </source>
</evidence>
<feature type="transmembrane region" description="Helical" evidence="1">
    <location>
        <begin position="101"/>
        <end position="117"/>
    </location>
</feature>
<gene>
    <name evidence="2" type="ORF">C5O19_10885</name>
</gene>
<feature type="transmembrane region" description="Helical" evidence="1">
    <location>
        <begin position="170"/>
        <end position="188"/>
    </location>
</feature>
<evidence type="ECO:0000256" key="1">
    <source>
        <dbReference type="SAM" id="Phobius"/>
    </source>
</evidence>
<keyword evidence="1" id="KW-1133">Transmembrane helix</keyword>
<accession>A0A2S7IQY1</accession>
<sequence>MFKSLFEGFQYKRMALGIALFSMGYPIIFFLRDGLKLAPQSSVFTAVCLVLGLLLMIPSTIFRKYYSLNQKIAVPVLGWIGICIFYLFIINPGGSSLPRELINYAMSFAFCFLLISTPNEVKDHALPVFILFIFLGNLGLFYSLLTNPFYVVGARASIYFDDEYGGNPHVFARNGFFGVIGSAILLFLTKENILYKLLALVNFFASLVTVILTQSRSTLLAVLLSLGALIFFHFKLSNLKRITSTLFKPRNFIIMLIVVYYVIYKISRMDFINLLIGISETFFQKFLDIFETSVQGADADEVADYSALQRVISFNTFKNTLFYNPISLILGNGYRAIYMDFPILESMYNYGLAGIYFFGKSVIEIVKECYKSIRSVISPFSTFLGFVFIPITVSVFSQGQPNDTTFIYPFLLMARFMNFEKDVAESKPVPKAQTLAPVA</sequence>
<name>A0A2S7IQY1_9BACT</name>
<dbReference type="AlphaFoldDB" id="A0A2S7IQY1"/>
<organism evidence="2 3">
    <name type="scientific">Siphonobacter curvatus</name>
    <dbReference type="NCBI Taxonomy" id="2094562"/>
    <lineage>
        <taxon>Bacteria</taxon>
        <taxon>Pseudomonadati</taxon>
        <taxon>Bacteroidota</taxon>
        <taxon>Cytophagia</taxon>
        <taxon>Cytophagales</taxon>
        <taxon>Cytophagaceae</taxon>
        <taxon>Siphonobacter</taxon>
    </lineage>
</organism>
<feature type="transmembrane region" description="Helical" evidence="1">
    <location>
        <begin position="375"/>
        <end position="396"/>
    </location>
</feature>
<feature type="transmembrane region" description="Helical" evidence="1">
    <location>
        <begin position="72"/>
        <end position="89"/>
    </location>
</feature>
<feature type="transmembrane region" description="Helical" evidence="1">
    <location>
        <begin position="12"/>
        <end position="31"/>
    </location>
</feature>
<evidence type="ECO:0000313" key="2">
    <source>
        <dbReference type="EMBL" id="PQA60092.1"/>
    </source>
</evidence>
<keyword evidence="1" id="KW-0812">Transmembrane</keyword>
<reference evidence="3" key="1">
    <citation type="submission" date="2018-02" db="EMBL/GenBank/DDBJ databases">
        <title>Genome sequencing of Solimonas sp. HR-BB.</title>
        <authorList>
            <person name="Lee Y."/>
            <person name="Jeon C.O."/>
        </authorList>
    </citation>
    <scope>NUCLEOTIDE SEQUENCE [LARGE SCALE GENOMIC DNA]</scope>
    <source>
        <strain evidence="3">HR-U</strain>
    </source>
</reference>
<feature type="transmembrane region" description="Helical" evidence="1">
    <location>
        <begin position="129"/>
        <end position="150"/>
    </location>
</feature>
<dbReference type="EMBL" id="PTRA01000001">
    <property type="protein sequence ID" value="PQA60092.1"/>
    <property type="molecule type" value="Genomic_DNA"/>
</dbReference>
<keyword evidence="3" id="KW-1185">Reference proteome</keyword>
<feature type="transmembrane region" description="Helical" evidence="1">
    <location>
        <begin position="218"/>
        <end position="234"/>
    </location>
</feature>
<dbReference type="Proteomes" id="UP000239590">
    <property type="component" value="Unassembled WGS sequence"/>
</dbReference>
<protein>
    <recommendedName>
        <fullName evidence="4">O-antigen ligase domain-containing protein</fullName>
    </recommendedName>
</protein>